<proteinExistence type="predicted"/>
<dbReference type="EMBL" id="CP129013">
    <property type="protein sequence ID" value="WLR43172.1"/>
    <property type="molecule type" value="Genomic_DNA"/>
</dbReference>
<name>A0ABY9JXC7_9BACI</name>
<accession>A0ABY9JXC7</accession>
<evidence type="ECO:0000313" key="1">
    <source>
        <dbReference type="EMBL" id="WLR43172.1"/>
    </source>
</evidence>
<gene>
    <name evidence="1" type="ORF">LC087_02930</name>
</gene>
<reference evidence="1 2" key="1">
    <citation type="submission" date="2023-06" db="EMBL/GenBank/DDBJ databases">
        <title>Five Gram-positive bacteria isolated from mangrove sediments in Shenzhen, Guangdong, China.</title>
        <authorList>
            <person name="Yu S."/>
            <person name="Zheng W."/>
            <person name="Huang Y."/>
        </authorList>
    </citation>
    <scope>NUCLEOTIDE SEQUENCE [LARGE SCALE GENOMIC DNA]</scope>
    <source>
        <strain evidence="1 2">SaN35-3</strain>
    </source>
</reference>
<organism evidence="1 2">
    <name type="scientific">Bacillus carboniphilus</name>
    <dbReference type="NCBI Taxonomy" id="86663"/>
    <lineage>
        <taxon>Bacteria</taxon>
        <taxon>Bacillati</taxon>
        <taxon>Bacillota</taxon>
        <taxon>Bacilli</taxon>
        <taxon>Bacillales</taxon>
        <taxon>Bacillaceae</taxon>
        <taxon>Bacillus</taxon>
    </lineage>
</organism>
<dbReference type="Proteomes" id="UP001197974">
    <property type="component" value="Chromosome"/>
</dbReference>
<dbReference type="InterPro" id="IPR022608">
    <property type="entry name" value="Tscrpt_reg_SplA"/>
</dbReference>
<dbReference type="Pfam" id="PF11132">
    <property type="entry name" value="SplA"/>
    <property type="match status" value="1"/>
</dbReference>
<evidence type="ECO:0000313" key="2">
    <source>
        <dbReference type="Proteomes" id="UP001197974"/>
    </source>
</evidence>
<dbReference type="RefSeq" id="WP_226538998.1">
    <property type="nucleotide sequence ID" value="NZ_CP129013.1"/>
</dbReference>
<sequence length="79" mass="9183">MEKKDVQPGDEVYVIYRNPHTPNVANIQQAEVVPHPKNGEDVALFLHESYHLLSEDDAIFPSYDEAEQMYNSIFDYNQK</sequence>
<keyword evidence="2" id="KW-1185">Reference proteome</keyword>
<protein>
    <submittedName>
        <fullName evidence="1">Transcriptional regulator SplA domain-containing protein</fullName>
    </submittedName>
</protein>